<keyword evidence="4 7" id="KW-0812">Transmembrane</keyword>
<dbReference type="InterPro" id="IPR011701">
    <property type="entry name" value="MFS"/>
</dbReference>
<dbReference type="Pfam" id="PF07690">
    <property type="entry name" value="MFS_1"/>
    <property type="match status" value="1"/>
</dbReference>
<evidence type="ECO:0000256" key="6">
    <source>
        <dbReference type="ARBA" id="ARBA00023136"/>
    </source>
</evidence>
<feature type="transmembrane region" description="Helical" evidence="7">
    <location>
        <begin position="71"/>
        <end position="91"/>
    </location>
</feature>
<evidence type="ECO:0000256" key="4">
    <source>
        <dbReference type="ARBA" id="ARBA00022692"/>
    </source>
</evidence>
<dbReference type="InterPro" id="IPR022324">
    <property type="entry name" value="Bacilysin_exporter_BacE_put"/>
</dbReference>
<protein>
    <recommendedName>
        <fullName evidence="8">Major facilitator superfamily (MFS) profile domain-containing protein</fullName>
    </recommendedName>
</protein>
<keyword evidence="6 7" id="KW-0472">Membrane</keyword>
<feature type="transmembrane region" description="Helical" evidence="7">
    <location>
        <begin position="166"/>
        <end position="187"/>
    </location>
</feature>
<feature type="transmembrane region" description="Helical" evidence="7">
    <location>
        <begin position="284"/>
        <end position="306"/>
    </location>
</feature>
<evidence type="ECO:0000313" key="10">
    <source>
        <dbReference type="EMBL" id="WYJ90768.1"/>
    </source>
</evidence>
<feature type="transmembrane region" description="Helical" evidence="7">
    <location>
        <begin position="253"/>
        <end position="272"/>
    </location>
</feature>
<comment type="subcellular location">
    <subcellularLocation>
        <location evidence="1">Cell membrane</location>
        <topology evidence="1">Multi-pass membrane protein</topology>
    </subcellularLocation>
</comment>
<feature type="transmembrane region" description="Helical" evidence="7">
    <location>
        <begin position="97"/>
        <end position="125"/>
    </location>
</feature>
<dbReference type="PANTHER" id="PTHR43266:SF9">
    <property type="entry name" value="PERMEASE, MAJOR FACILITATOR SUPERFAMILY-RELATED"/>
    <property type="match status" value="1"/>
</dbReference>
<dbReference type="PROSITE" id="PS50850">
    <property type="entry name" value="MFS"/>
    <property type="match status" value="1"/>
</dbReference>
<feature type="transmembrane region" description="Helical" evidence="7">
    <location>
        <begin position="221"/>
        <end position="247"/>
    </location>
</feature>
<gene>
    <name evidence="9" type="ORF">A5888_001300</name>
    <name evidence="10" type="ORF">A5888_002536</name>
</gene>
<dbReference type="GO" id="GO:0005886">
    <property type="term" value="C:plasma membrane"/>
    <property type="evidence" value="ECO:0007669"/>
    <property type="project" value="UniProtKB-SubCell"/>
</dbReference>
<evidence type="ECO:0000313" key="9">
    <source>
        <dbReference type="EMBL" id="OTP17162.1"/>
    </source>
</evidence>
<dbReference type="InterPro" id="IPR020846">
    <property type="entry name" value="MFS_dom"/>
</dbReference>
<dbReference type="SUPFAM" id="SSF103473">
    <property type="entry name" value="MFS general substrate transporter"/>
    <property type="match status" value="1"/>
</dbReference>
<keyword evidence="5 7" id="KW-1133">Transmembrane helix</keyword>
<name>A0A242K7N6_9ENTE</name>
<reference evidence="10" key="2">
    <citation type="submission" date="2017-05" db="EMBL/GenBank/DDBJ databases">
        <authorList>
            <consortium name="The Broad Institute Genomics Platform"/>
            <consortium name="The Broad Institute Genomic Center for Infectious Diseases"/>
            <person name="Earl A."/>
            <person name="Manson A."/>
            <person name="Schwartman J."/>
            <person name="Gilmore M."/>
            <person name="Abouelleil A."/>
            <person name="Cao P."/>
            <person name="Chapman S."/>
            <person name="Cusick C."/>
            <person name="Shea T."/>
            <person name="Young S."/>
            <person name="Neafsey D."/>
            <person name="Nusbaum C."/>
            <person name="Birren B."/>
        </authorList>
    </citation>
    <scope>NUCLEOTIDE SEQUENCE</scope>
    <source>
        <strain evidence="10">9E7_DIV0242</strain>
    </source>
</reference>
<dbReference type="Proteomes" id="UP000195141">
    <property type="component" value="Chromosome"/>
</dbReference>
<feature type="transmembrane region" description="Helical" evidence="7">
    <location>
        <begin position="312"/>
        <end position="340"/>
    </location>
</feature>
<evidence type="ECO:0000256" key="5">
    <source>
        <dbReference type="ARBA" id="ARBA00022989"/>
    </source>
</evidence>
<evidence type="ECO:0000259" key="8">
    <source>
        <dbReference type="PROSITE" id="PS50850"/>
    </source>
</evidence>
<dbReference type="OrthoDB" id="212436at2"/>
<accession>A0A242K7N6</accession>
<evidence type="ECO:0000256" key="3">
    <source>
        <dbReference type="ARBA" id="ARBA00022475"/>
    </source>
</evidence>
<dbReference type="GO" id="GO:0022857">
    <property type="term" value="F:transmembrane transporter activity"/>
    <property type="evidence" value="ECO:0007669"/>
    <property type="project" value="InterPro"/>
</dbReference>
<dbReference type="PRINTS" id="PR01988">
    <property type="entry name" value="EXPORTERBACE"/>
</dbReference>
<dbReference type="Gene3D" id="1.20.1250.20">
    <property type="entry name" value="MFS general substrate transporter like domains"/>
    <property type="match status" value="1"/>
</dbReference>
<dbReference type="EMBL" id="NGMM01000002">
    <property type="protein sequence ID" value="OTP17162.1"/>
    <property type="molecule type" value="Genomic_DNA"/>
</dbReference>
<dbReference type="EMBL" id="CP147247">
    <property type="protein sequence ID" value="WYJ90768.1"/>
    <property type="molecule type" value="Genomic_DNA"/>
</dbReference>
<evidence type="ECO:0000256" key="7">
    <source>
        <dbReference type="SAM" id="Phobius"/>
    </source>
</evidence>
<keyword evidence="3" id="KW-1003">Cell membrane</keyword>
<dbReference type="InterPro" id="IPR036259">
    <property type="entry name" value="MFS_trans_sf"/>
</dbReference>
<feature type="domain" description="Major facilitator superfamily (MFS) profile" evidence="8">
    <location>
        <begin position="7"/>
        <end position="408"/>
    </location>
</feature>
<evidence type="ECO:0000256" key="1">
    <source>
        <dbReference type="ARBA" id="ARBA00004651"/>
    </source>
</evidence>
<feature type="transmembrane region" description="Helical" evidence="7">
    <location>
        <begin position="352"/>
        <end position="375"/>
    </location>
</feature>
<organism evidence="9">
    <name type="scientific">Candidatus Enterococcus clewellii</name>
    <dbReference type="NCBI Taxonomy" id="1834193"/>
    <lineage>
        <taxon>Bacteria</taxon>
        <taxon>Bacillati</taxon>
        <taxon>Bacillota</taxon>
        <taxon>Bacilli</taxon>
        <taxon>Lactobacillales</taxon>
        <taxon>Enterococcaceae</taxon>
        <taxon>Enterococcus</taxon>
    </lineage>
</organism>
<reference evidence="10" key="3">
    <citation type="submission" date="2024-03" db="EMBL/GenBank/DDBJ databases">
        <title>The Genome Sequence of Enterococcus sp. DIV0242b.</title>
        <authorList>
            <consortium name="The Broad Institute Genomics Platform"/>
            <consortium name="The Broad Institute Microbial Omics Core"/>
            <consortium name="The Broad Institute Genomic Center for Infectious Diseases"/>
            <person name="Earl A."/>
            <person name="Manson A."/>
            <person name="Gilmore M."/>
            <person name="Schwartman J."/>
            <person name="Shea T."/>
            <person name="Abouelleil A."/>
            <person name="Cao P."/>
            <person name="Chapman S."/>
            <person name="Cusick C."/>
            <person name="Young S."/>
            <person name="Neafsey D."/>
            <person name="Nusbaum C."/>
            <person name="Birren B."/>
        </authorList>
    </citation>
    <scope>NUCLEOTIDE SEQUENCE</scope>
    <source>
        <strain evidence="10">9E7_DIV0242</strain>
    </source>
</reference>
<keyword evidence="2" id="KW-0813">Transport</keyword>
<proteinExistence type="predicted"/>
<dbReference type="CDD" id="cd06173">
    <property type="entry name" value="MFS_MefA_like"/>
    <property type="match status" value="1"/>
</dbReference>
<sequence>MKKEQRNILYLVLGQFISVFGGAILRFALSLYVLDQTGRADIFATVLAISSIPVLFSPIGGAIADRFDRRMLMVLMDVANAVLAVLLFLVLGTSQSILLIGILLFVLSAVGSLDTPVVTASIPLLVKESELEKINGLVNGVLSMSNVVAPIIGGVLYSFMGAQMMVASSIVFFILAAIIETFIRIPFQKRAMEKGMVKTLQADLVDGFREVRNNKVILKTIFIAALINFVLTPFFIVGTPIILRVVLQVNDSVYGIGMSLFSLANILGAVFAGPLTKKLKFSNFYWTFTISGLLLIVMNLGLTFAGSGTGSMIGFMFFVVTGVPIGMLMSSISIYLIAVVQRITPTENIGKVMATIIAVAQCAVPLGQMMIGLLFKQTTTSVFLPVMCIAAIVLLVSYLCYYLFKETKDSDVQVAREP</sequence>
<evidence type="ECO:0000256" key="2">
    <source>
        <dbReference type="ARBA" id="ARBA00022448"/>
    </source>
</evidence>
<feature type="transmembrane region" description="Helical" evidence="7">
    <location>
        <begin position="42"/>
        <end position="64"/>
    </location>
</feature>
<feature type="transmembrane region" description="Helical" evidence="7">
    <location>
        <begin position="381"/>
        <end position="404"/>
    </location>
</feature>
<feature type="transmembrane region" description="Helical" evidence="7">
    <location>
        <begin position="7"/>
        <end position="30"/>
    </location>
</feature>
<keyword evidence="11" id="KW-1185">Reference proteome</keyword>
<reference evidence="9" key="1">
    <citation type="submission" date="2017-05" db="EMBL/GenBank/DDBJ databases">
        <title>The Genome Sequence of Enterococcus sp. 9E7_DIV0242.</title>
        <authorList>
            <consortium name="The Broad Institute Genomics Platform"/>
            <consortium name="The Broad Institute Genomic Center for Infectious Diseases"/>
            <person name="Earl A."/>
            <person name="Manson A."/>
            <person name="Schwartman J."/>
            <person name="Gilmore M."/>
            <person name="Abouelleil A."/>
            <person name="Cao P."/>
            <person name="Chapman S."/>
            <person name="Cusick C."/>
            <person name="Shea T."/>
            <person name="Young S."/>
            <person name="Neafsey D."/>
            <person name="Nusbaum C."/>
            <person name="Birren B."/>
        </authorList>
    </citation>
    <scope>NUCLEOTIDE SEQUENCE [LARGE SCALE GENOMIC DNA]</scope>
    <source>
        <strain evidence="9">9E7_DIV0242</strain>
    </source>
</reference>
<feature type="transmembrane region" description="Helical" evidence="7">
    <location>
        <begin position="137"/>
        <end position="160"/>
    </location>
</feature>
<dbReference type="RefSeq" id="WP_086348425.1">
    <property type="nucleotide sequence ID" value="NZ_CP147247.1"/>
</dbReference>
<dbReference type="PANTHER" id="PTHR43266">
    <property type="entry name" value="MACROLIDE-EFFLUX PROTEIN"/>
    <property type="match status" value="1"/>
</dbReference>
<evidence type="ECO:0000313" key="11">
    <source>
        <dbReference type="Proteomes" id="UP000195141"/>
    </source>
</evidence>
<dbReference type="AlphaFoldDB" id="A0A242K7N6"/>